<dbReference type="Proteomes" id="UP001214530">
    <property type="component" value="Chromosome"/>
</dbReference>
<organism evidence="1 2">
    <name type="scientific">Candidatus Pedobacter colombiensis</name>
    <dbReference type="NCBI Taxonomy" id="3121371"/>
    <lineage>
        <taxon>Bacteria</taxon>
        <taxon>Pseudomonadati</taxon>
        <taxon>Bacteroidota</taxon>
        <taxon>Sphingobacteriia</taxon>
        <taxon>Sphingobacteriales</taxon>
        <taxon>Sphingobacteriaceae</taxon>
        <taxon>Pedobacter</taxon>
    </lineage>
</organism>
<evidence type="ECO:0008006" key="3">
    <source>
        <dbReference type="Google" id="ProtNLM"/>
    </source>
</evidence>
<protein>
    <recommendedName>
        <fullName evidence="3">Phage tail protein</fullName>
    </recommendedName>
</protein>
<evidence type="ECO:0000313" key="1">
    <source>
        <dbReference type="EMBL" id="WEK18179.1"/>
    </source>
</evidence>
<gene>
    <name evidence="1" type="ORF">P0Y49_15415</name>
</gene>
<proteinExistence type="predicted"/>
<dbReference type="AlphaFoldDB" id="A0AAJ5W716"/>
<reference evidence="1" key="1">
    <citation type="submission" date="2023-03" db="EMBL/GenBank/DDBJ databases">
        <title>Andean soil-derived lignocellulolytic bacterial consortium as a source of novel taxa and putative plastic-active enzymes.</title>
        <authorList>
            <person name="Diaz-Garcia L."/>
            <person name="Chuvochina M."/>
            <person name="Feuerriegel G."/>
            <person name="Bunk B."/>
            <person name="Sproer C."/>
            <person name="Streit W.R."/>
            <person name="Rodriguez L.M."/>
            <person name="Overmann J."/>
            <person name="Jimenez D.J."/>
        </authorList>
    </citation>
    <scope>NUCLEOTIDE SEQUENCE</scope>
    <source>
        <strain evidence="1">MAG 3858</strain>
    </source>
</reference>
<name>A0AAJ5W716_9SPHI</name>
<accession>A0AAJ5W716</accession>
<dbReference type="EMBL" id="CP119313">
    <property type="protein sequence ID" value="WEK18179.1"/>
    <property type="molecule type" value="Genomic_DNA"/>
</dbReference>
<evidence type="ECO:0000313" key="2">
    <source>
        <dbReference type="Proteomes" id="UP001214530"/>
    </source>
</evidence>
<sequence>MNVKINGKQYSWADVRVNVLGRTLQGISEIDYDDQEDVTSVKGAGKYPLGYTQGNYKASAKMTLWMTEVEALSQSLPEGKRLQDIPPFDVTVVYLDDETGNLVTHVLKSCKITKRSQKAGNGNAEAIAVPLELYVTTINWNKK</sequence>